<name>A0ABY8U304_TETOB</name>
<sequence length="255" mass="27232">MISSQWRRGQSLKQLVSPRQPRSRGARVGSTASWTEATVRLAAACSLVPADPAGAQEQLEEQQDRVAAALDVCIQCHLAVEDIVRLWTSSRTLQQLCRPQLSGELLVRSVAAAEAAAAAAAEADAFGDVGGGFDKCNSMKSLRWLLRQPDITAAVINQHSKQLLAIPGVPLAAAVALVRAGLRVQITGQQEWAADLPAELRRLCCCDTNNDDAESDADETSLSSLPPQLVHDLTPGRATDLLVVALNVAAHRHIK</sequence>
<evidence type="ECO:0000256" key="1">
    <source>
        <dbReference type="SAM" id="MobiDB-lite"/>
    </source>
</evidence>
<feature type="compositionally biased region" description="Polar residues" evidence="1">
    <location>
        <begin position="1"/>
        <end position="14"/>
    </location>
</feature>
<keyword evidence="3" id="KW-1185">Reference proteome</keyword>
<accession>A0ABY8U304</accession>
<gene>
    <name evidence="2" type="ORF">OEZ85_002217</name>
</gene>
<organism evidence="2 3">
    <name type="scientific">Tetradesmus obliquus</name>
    <name type="common">Green alga</name>
    <name type="synonym">Acutodesmus obliquus</name>
    <dbReference type="NCBI Taxonomy" id="3088"/>
    <lineage>
        <taxon>Eukaryota</taxon>
        <taxon>Viridiplantae</taxon>
        <taxon>Chlorophyta</taxon>
        <taxon>core chlorophytes</taxon>
        <taxon>Chlorophyceae</taxon>
        <taxon>CS clade</taxon>
        <taxon>Sphaeropleales</taxon>
        <taxon>Scenedesmaceae</taxon>
        <taxon>Tetradesmus</taxon>
    </lineage>
</organism>
<dbReference type="Proteomes" id="UP001244341">
    <property type="component" value="Chromosome 6b"/>
</dbReference>
<protein>
    <submittedName>
        <fullName evidence="2">Uncharacterized protein</fullName>
    </submittedName>
</protein>
<dbReference type="EMBL" id="CP126213">
    <property type="protein sequence ID" value="WIA15590.1"/>
    <property type="molecule type" value="Genomic_DNA"/>
</dbReference>
<feature type="region of interest" description="Disordered" evidence="1">
    <location>
        <begin position="1"/>
        <end position="31"/>
    </location>
</feature>
<proteinExistence type="predicted"/>
<evidence type="ECO:0000313" key="2">
    <source>
        <dbReference type="EMBL" id="WIA15590.1"/>
    </source>
</evidence>
<reference evidence="2 3" key="1">
    <citation type="submission" date="2023-05" db="EMBL/GenBank/DDBJ databases">
        <title>A 100% complete, gapless, phased diploid assembly of the Scenedesmus obliquus UTEX 3031 genome.</title>
        <authorList>
            <person name="Biondi T.C."/>
            <person name="Hanschen E.R."/>
            <person name="Kwon T."/>
            <person name="Eng W."/>
            <person name="Kruse C.P.S."/>
            <person name="Koehler S.I."/>
            <person name="Kunde Y."/>
            <person name="Gleasner C.D."/>
            <person name="You Mak K.T."/>
            <person name="Polle J."/>
            <person name="Hovde B.T."/>
            <person name="Starkenburg S.R."/>
        </authorList>
    </citation>
    <scope>NUCLEOTIDE SEQUENCE [LARGE SCALE GENOMIC DNA]</scope>
    <source>
        <strain evidence="2 3">DOE0152z</strain>
    </source>
</reference>
<evidence type="ECO:0000313" key="3">
    <source>
        <dbReference type="Proteomes" id="UP001244341"/>
    </source>
</evidence>